<gene>
    <name evidence="3" type="ORF">BDZ94DRAFT_1177802</name>
</gene>
<dbReference type="EMBL" id="MU150429">
    <property type="protein sequence ID" value="KAF9456402.1"/>
    <property type="molecule type" value="Genomic_DNA"/>
</dbReference>
<evidence type="ECO:0000313" key="4">
    <source>
        <dbReference type="Proteomes" id="UP000807353"/>
    </source>
</evidence>
<organism evidence="3 4">
    <name type="scientific">Collybia nuda</name>
    <dbReference type="NCBI Taxonomy" id="64659"/>
    <lineage>
        <taxon>Eukaryota</taxon>
        <taxon>Fungi</taxon>
        <taxon>Dikarya</taxon>
        <taxon>Basidiomycota</taxon>
        <taxon>Agaricomycotina</taxon>
        <taxon>Agaricomycetes</taxon>
        <taxon>Agaricomycetidae</taxon>
        <taxon>Agaricales</taxon>
        <taxon>Tricholomatineae</taxon>
        <taxon>Clitocybaceae</taxon>
        <taxon>Collybia</taxon>
    </lineage>
</organism>
<evidence type="ECO:0000313" key="3">
    <source>
        <dbReference type="EMBL" id="KAF9456402.1"/>
    </source>
</evidence>
<feature type="transmembrane region" description="Helical" evidence="1">
    <location>
        <begin position="156"/>
        <end position="184"/>
    </location>
</feature>
<sequence length="226" mass="25367">MPINSPLWNHYVQEAETHDQEQLLNWNTTMDNHLVFAALFSAILTAFIIEVYKLLQPDPQDLTIQLLRNINISLQGNLSSSAPTSLPVSSEQFSPSLGFLWVNGLWFASLLCSLGTAVTIILVKQWLQFYSLKLWSGSDYEYAKLRQQRYNSLKQWHVPTIISTLPLLLHISLLLFALGLAVMLHQINSIIANIVTGLVACLLILNGISLVLPLLYKDCPYESSAS</sequence>
<feature type="transmembrane region" description="Helical" evidence="1">
    <location>
        <begin position="99"/>
        <end position="123"/>
    </location>
</feature>
<dbReference type="InterPro" id="IPR045338">
    <property type="entry name" value="DUF6535"/>
</dbReference>
<feature type="non-terminal residue" evidence="3">
    <location>
        <position position="226"/>
    </location>
</feature>
<reference evidence="3" key="1">
    <citation type="submission" date="2020-11" db="EMBL/GenBank/DDBJ databases">
        <authorList>
            <consortium name="DOE Joint Genome Institute"/>
            <person name="Ahrendt S."/>
            <person name="Riley R."/>
            <person name="Andreopoulos W."/>
            <person name="Labutti K."/>
            <person name="Pangilinan J."/>
            <person name="Ruiz-Duenas F.J."/>
            <person name="Barrasa J.M."/>
            <person name="Sanchez-Garcia M."/>
            <person name="Camarero S."/>
            <person name="Miyauchi S."/>
            <person name="Serrano A."/>
            <person name="Linde D."/>
            <person name="Babiker R."/>
            <person name="Drula E."/>
            <person name="Ayuso-Fernandez I."/>
            <person name="Pacheco R."/>
            <person name="Padilla G."/>
            <person name="Ferreira P."/>
            <person name="Barriuso J."/>
            <person name="Kellner H."/>
            <person name="Castanera R."/>
            <person name="Alfaro M."/>
            <person name="Ramirez L."/>
            <person name="Pisabarro A.G."/>
            <person name="Kuo A."/>
            <person name="Tritt A."/>
            <person name="Lipzen A."/>
            <person name="He G."/>
            <person name="Yan M."/>
            <person name="Ng V."/>
            <person name="Cullen D."/>
            <person name="Martin F."/>
            <person name="Rosso M.-N."/>
            <person name="Henrissat B."/>
            <person name="Hibbett D."/>
            <person name="Martinez A.T."/>
            <person name="Grigoriev I.V."/>
        </authorList>
    </citation>
    <scope>NUCLEOTIDE SEQUENCE</scope>
    <source>
        <strain evidence="3">CBS 247.69</strain>
    </source>
</reference>
<keyword evidence="1" id="KW-0472">Membrane</keyword>
<dbReference type="OrthoDB" id="3219854at2759"/>
<dbReference type="Pfam" id="PF20153">
    <property type="entry name" value="DUF6535"/>
    <property type="match status" value="1"/>
</dbReference>
<comment type="caution">
    <text evidence="3">The sequence shown here is derived from an EMBL/GenBank/DDBJ whole genome shotgun (WGS) entry which is preliminary data.</text>
</comment>
<feature type="transmembrane region" description="Helical" evidence="1">
    <location>
        <begin position="34"/>
        <end position="52"/>
    </location>
</feature>
<dbReference type="AlphaFoldDB" id="A0A9P5XTQ6"/>
<name>A0A9P5XTQ6_9AGAR</name>
<protein>
    <recommendedName>
        <fullName evidence="2">DUF6535 domain-containing protein</fullName>
    </recommendedName>
</protein>
<accession>A0A9P5XTQ6</accession>
<evidence type="ECO:0000256" key="1">
    <source>
        <dbReference type="SAM" id="Phobius"/>
    </source>
</evidence>
<keyword evidence="1" id="KW-1133">Transmembrane helix</keyword>
<evidence type="ECO:0000259" key="2">
    <source>
        <dbReference type="Pfam" id="PF20153"/>
    </source>
</evidence>
<keyword evidence="1" id="KW-0812">Transmembrane</keyword>
<dbReference type="Proteomes" id="UP000807353">
    <property type="component" value="Unassembled WGS sequence"/>
</dbReference>
<feature type="transmembrane region" description="Helical" evidence="1">
    <location>
        <begin position="190"/>
        <end position="216"/>
    </location>
</feature>
<proteinExistence type="predicted"/>
<feature type="domain" description="DUF6535" evidence="2">
    <location>
        <begin position="8"/>
        <end position="185"/>
    </location>
</feature>
<keyword evidence="4" id="KW-1185">Reference proteome</keyword>